<accession>A0ABW2YC36</accession>
<feature type="non-terminal residue" evidence="2">
    <location>
        <position position="198"/>
    </location>
</feature>
<evidence type="ECO:0000313" key="3">
    <source>
        <dbReference type="Proteomes" id="UP001597036"/>
    </source>
</evidence>
<reference evidence="3" key="1">
    <citation type="journal article" date="2019" name="Int. J. Syst. Evol. Microbiol.">
        <title>The Global Catalogue of Microorganisms (GCM) 10K type strain sequencing project: providing services to taxonomists for standard genome sequencing and annotation.</title>
        <authorList>
            <consortium name="The Broad Institute Genomics Platform"/>
            <consortium name="The Broad Institute Genome Sequencing Center for Infectious Disease"/>
            <person name="Wu L."/>
            <person name="Ma J."/>
        </authorList>
    </citation>
    <scope>NUCLEOTIDE SEQUENCE [LARGE SCALE GENOMIC DNA]</scope>
    <source>
        <strain evidence="3">CCM 8604</strain>
    </source>
</reference>
<organism evidence="2 3">
    <name type="scientific">Alloscardovia venturai</name>
    <dbReference type="NCBI Taxonomy" id="1769421"/>
    <lineage>
        <taxon>Bacteria</taxon>
        <taxon>Bacillati</taxon>
        <taxon>Actinomycetota</taxon>
        <taxon>Actinomycetes</taxon>
        <taxon>Bifidobacteriales</taxon>
        <taxon>Bifidobacteriaceae</taxon>
        <taxon>Alloscardovia</taxon>
    </lineage>
</organism>
<proteinExistence type="predicted"/>
<dbReference type="Pfam" id="PF17998">
    <property type="entry name" value="AgI_II_C2"/>
    <property type="match status" value="1"/>
</dbReference>
<name>A0ABW2YC36_9BIFI</name>
<comment type="caution">
    <text evidence="2">The sequence shown here is derived from an EMBL/GenBank/DDBJ whole genome shotgun (WGS) entry which is preliminary data.</text>
</comment>
<gene>
    <name evidence="2" type="ORF">ACFQY8_07970</name>
</gene>
<feature type="domain" description="Adhesin isopeptide-forming adherence" evidence="1">
    <location>
        <begin position="125"/>
        <end position="192"/>
    </location>
</feature>
<dbReference type="Proteomes" id="UP001597036">
    <property type="component" value="Unassembled WGS sequence"/>
</dbReference>
<sequence>GTDVTSQFTFNQNGTVITATMTDQALAAARSLATPMQYTLLIGGKANYANGKGAAQVRADAGKKSTDEVEFCADPTTGTALDSHGLLNKASETAAGKTKSTNQPYVCGYVPPVEKAVISEASQGGDQDDINGKSVMPGQKLEYELNTNPTIPNNLGYDIETVAFTDTYDKYLELDKQTIELRDLTTGRTISKKNYTLS</sequence>
<evidence type="ECO:0000313" key="2">
    <source>
        <dbReference type="EMBL" id="MFD0705677.1"/>
    </source>
</evidence>
<keyword evidence="3" id="KW-1185">Reference proteome</keyword>
<evidence type="ECO:0000259" key="1">
    <source>
        <dbReference type="Pfam" id="PF17998"/>
    </source>
</evidence>
<dbReference type="EMBL" id="JBHTHQ010000028">
    <property type="protein sequence ID" value="MFD0705677.1"/>
    <property type="molecule type" value="Genomic_DNA"/>
</dbReference>
<dbReference type="Gene3D" id="2.60.40.740">
    <property type="match status" value="1"/>
</dbReference>
<dbReference type="InterPro" id="IPR026345">
    <property type="entry name" value="Adh_isopep-form_adh_dom"/>
</dbReference>
<feature type="non-terminal residue" evidence="2">
    <location>
        <position position="1"/>
    </location>
</feature>
<protein>
    <submittedName>
        <fullName evidence="2">Cell-wall protein</fullName>
    </submittedName>
</protein>